<keyword evidence="3 6" id="KW-0694">RNA-binding</keyword>
<organism evidence="9 10">
    <name type="scientific">Limisphaera ngatamarikiensis</name>
    <dbReference type="NCBI Taxonomy" id="1324935"/>
    <lineage>
        <taxon>Bacteria</taxon>
        <taxon>Pseudomonadati</taxon>
        <taxon>Verrucomicrobiota</taxon>
        <taxon>Verrucomicrobiia</taxon>
        <taxon>Limisphaerales</taxon>
        <taxon>Limisphaeraceae</taxon>
        <taxon>Limisphaera</taxon>
    </lineage>
</organism>
<sequence length="583" mass="65390">MEHSAAPPRVRSQGSTYPNKAENSMLTMEDAMKQSPMRFAVGEIVPGTIIEVRPKEVLVDIGYKSEGVIPLSEFENPETLQPGMQVDVLIEKLEDKDGMVVLSHEKAMFKKNWERILAICNEGGRIQGRVKAVVKGGLLVNVGVEAFLPASQVDVTTPKNLSQYVGQTLEFKVVRINPERQNIVLSRREVIEEERAARRARLLQEMMPGDIRKGRVKNITDFGAFIDLDGIDGLLHITDMSWGRIGHPSELLKVGQEIDVVVLDVNREKERVSLGLKQKTPNPWDQIETKYPVGSRVKGKVVNLMPYGAFVELEPGVEGLVHVTELSWTKRIAKPSDVLQVGQEIEAVVLSVNREEQKISLGVRQLEPNPWDTIDQKYPPGTRVKGKVRNLTSYGAFIELEEGIDGMVHVSDLSWTRKINHPSEVLKKGDEVEAVVLEVDKPNQRIALGIKQLTPDPWERIDELYKVGDLVTGKVTKLASFGAFVGLAHDIDGLVHISQISEERVDKIKNVLKVGQEVTARVIKIDRAERRIGLSIKAANYTEEQLREEQRLLDQLKPGEDLVALQHAFELAEEEREEEESQK</sequence>
<dbReference type="Gene3D" id="2.40.50.140">
    <property type="entry name" value="Nucleic acid-binding proteins"/>
    <property type="match status" value="6"/>
</dbReference>
<dbReference type="InterPro" id="IPR012340">
    <property type="entry name" value="NA-bd_OB-fold"/>
</dbReference>
<dbReference type="InterPro" id="IPR050437">
    <property type="entry name" value="Ribos_protein_bS1-like"/>
</dbReference>
<dbReference type="PROSITE" id="PS50126">
    <property type="entry name" value="S1"/>
    <property type="match status" value="6"/>
</dbReference>
<feature type="domain" description="S1 motif" evidence="8">
    <location>
        <begin position="381"/>
        <end position="451"/>
    </location>
</feature>
<evidence type="ECO:0000313" key="9">
    <source>
        <dbReference type="EMBL" id="NGO37845.1"/>
    </source>
</evidence>
<dbReference type="GO" id="GO:0005737">
    <property type="term" value="C:cytoplasm"/>
    <property type="evidence" value="ECO:0007669"/>
    <property type="project" value="UniProtKB-ARBA"/>
</dbReference>
<dbReference type="PANTHER" id="PTHR10724">
    <property type="entry name" value="30S RIBOSOMAL PROTEIN S1"/>
    <property type="match status" value="1"/>
</dbReference>
<dbReference type="Pfam" id="PF00575">
    <property type="entry name" value="S1"/>
    <property type="match status" value="6"/>
</dbReference>
<name>A0A6M1RM68_9BACT</name>
<dbReference type="PANTHER" id="PTHR10724:SF7">
    <property type="entry name" value="SMALL RIBOSOMAL SUBUNIT PROTEIN BS1C"/>
    <property type="match status" value="1"/>
</dbReference>
<gene>
    <name evidence="9" type="ORF">G4L39_00290</name>
</gene>
<dbReference type="PRINTS" id="PR00681">
    <property type="entry name" value="RIBOSOMALS1"/>
</dbReference>
<dbReference type="CDD" id="cd05687">
    <property type="entry name" value="S1_RPS1_repeat_ec1_hs1"/>
    <property type="match status" value="1"/>
</dbReference>
<keyword evidence="4 6" id="KW-0689">Ribosomal protein</keyword>
<evidence type="ECO:0000313" key="10">
    <source>
        <dbReference type="Proteomes" id="UP000477311"/>
    </source>
</evidence>
<comment type="function">
    <text evidence="6">Binds mRNA; thus facilitating recognition of the initiation point. It is needed to translate mRNA with a short Shine-Dalgarno (SD) purine-rich sequence.</text>
</comment>
<dbReference type="Proteomes" id="UP000477311">
    <property type="component" value="Unassembled WGS sequence"/>
</dbReference>
<feature type="domain" description="S1 motif" evidence="8">
    <location>
        <begin position="42"/>
        <end position="105"/>
    </location>
</feature>
<dbReference type="InterPro" id="IPR035104">
    <property type="entry name" value="Ribosomal_protein_S1-like"/>
</dbReference>
<feature type="compositionally biased region" description="Polar residues" evidence="7">
    <location>
        <begin position="12"/>
        <end position="21"/>
    </location>
</feature>
<evidence type="ECO:0000256" key="2">
    <source>
        <dbReference type="ARBA" id="ARBA00022737"/>
    </source>
</evidence>
<feature type="domain" description="S1 motif" evidence="8">
    <location>
        <begin position="294"/>
        <end position="364"/>
    </location>
</feature>
<dbReference type="NCBIfam" id="NF005208">
    <property type="entry name" value="PRK06676.1"/>
    <property type="match status" value="1"/>
</dbReference>
<dbReference type="RefSeq" id="WP_165105037.1">
    <property type="nucleotide sequence ID" value="NZ_JAAKYA010000004.1"/>
</dbReference>
<protein>
    <recommendedName>
        <fullName evidence="6">30S ribosomal protein S1</fullName>
    </recommendedName>
</protein>
<keyword evidence="2" id="KW-0677">Repeat</keyword>
<evidence type="ECO:0000256" key="3">
    <source>
        <dbReference type="ARBA" id="ARBA00022884"/>
    </source>
</evidence>
<feature type="domain" description="S1 motif" evidence="8">
    <location>
        <begin position="468"/>
        <end position="537"/>
    </location>
</feature>
<evidence type="ECO:0000259" key="8">
    <source>
        <dbReference type="PROSITE" id="PS50126"/>
    </source>
</evidence>
<dbReference type="CDD" id="cd04465">
    <property type="entry name" value="S1_RPS1_repeat_ec2_hs2"/>
    <property type="match status" value="1"/>
</dbReference>
<proteinExistence type="inferred from homology"/>
<keyword evidence="5 6" id="KW-0687">Ribonucleoprotein</keyword>
<evidence type="ECO:0000256" key="4">
    <source>
        <dbReference type="ARBA" id="ARBA00022980"/>
    </source>
</evidence>
<dbReference type="GO" id="GO:0003729">
    <property type="term" value="F:mRNA binding"/>
    <property type="evidence" value="ECO:0007669"/>
    <property type="project" value="UniProtKB-ARBA"/>
</dbReference>
<dbReference type="InterPro" id="IPR003029">
    <property type="entry name" value="S1_domain"/>
</dbReference>
<feature type="region of interest" description="Disordered" evidence="7">
    <location>
        <begin position="1"/>
        <end position="21"/>
    </location>
</feature>
<dbReference type="InterPro" id="IPR000110">
    <property type="entry name" value="Ribosomal_bS1"/>
</dbReference>
<evidence type="ECO:0000256" key="1">
    <source>
        <dbReference type="ARBA" id="ARBA00006767"/>
    </source>
</evidence>
<dbReference type="NCBIfam" id="TIGR00717">
    <property type="entry name" value="rpsA"/>
    <property type="match status" value="1"/>
</dbReference>
<reference evidence="9 10" key="1">
    <citation type="submission" date="2020-02" db="EMBL/GenBank/DDBJ databases">
        <title>Draft genome sequence of Limisphaera ngatamarikiensis NGM72.4T, a thermophilic Verrucomicrobia grouped in subdivision 3.</title>
        <authorList>
            <person name="Carere C.R."/>
            <person name="Steen J."/>
            <person name="Hugenholtz P."/>
            <person name="Stott M.B."/>
        </authorList>
    </citation>
    <scope>NUCLEOTIDE SEQUENCE [LARGE SCALE GENOMIC DNA]</scope>
    <source>
        <strain evidence="9 10">NGM72.4</strain>
    </source>
</reference>
<dbReference type="CDD" id="cd05688">
    <property type="entry name" value="S1_RPS1_repeat_ec3"/>
    <property type="match status" value="1"/>
</dbReference>
<evidence type="ECO:0000256" key="5">
    <source>
        <dbReference type="ARBA" id="ARBA00023274"/>
    </source>
</evidence>
<dbReference type="PIRSF" id="PIRSF002111">
    <property type="entry name" value="RpsA"/>
    <property type="match status" value="1"/>
</dbReference>
<feature type="domain" description="S1 motif" evidence="8">
    <location>
        <begin position="123"/>
        <end position="188"/>
    </location>
</feature>
<comment type="caution">
    <text evidence="9">The sequence shown here is derived from an EMBL/GenBank/DDBJ whole genome shotgun (WGS) entry which is preliminary data.</text>
</comment>
<dbReference type="NCBIfam" id="NF004952">
    <property type="entry name" value="PRK06299.1-2"/>
    <property type="match status" value="1"/>
</dbReference>
<dbReference type="GO" id="GO:0005840">
    <property type="term" value="C:ribosome"/>
    <property type="evidence" value="ECO:0007669"/>
    <property type="project" value="UniProtKB-KW"/>
</dbReference>
<dbReference type="FunFam" id="2.40.50.140:FF:000011">
    <property type="entry name" value="30S ribosomal protein S1"/>
    <property type="match status" value="2"/>
</dbReference>
<keyword evidence="10" id="KW-1185">Reference proteome</keyword>
<dbReference type="SUPFAM" id="SSF50249">
    <property type="entry name" value="Nucleic acid-binding proteins"/>
    <property type="match status" value="6"/>
</dbReference>
<dbReference type="EMBL" id="JAAKYA010000004">
    <property type="protein sequence ID" value="NGO37845.1"/>
    <property type="molecule type" value="Genomic_DNA"/>
</dbReference>
<evidence type="ECO:0000256" key="6">
    <source>
        <dbReference type="PIRNR" id="PIRNR002111"/>
    </source>
</evidence>
<dbReference type="FunFam" id="2.40.50.140:FF:000051">
    <property type="entry name" value="RNA-binding transcriptional accessory protein"/>
    <property type="match status" value="1"/>
</dbReference>
<evidence type="ECO:0000256" key="7">
    <source>
        <dbReference type="SAM" id="MobiDB-lite"/>
    </source>
</evidence>
<dbReference type="GO" id="GO:0003735">
    <property type="term" value="F:structural constituent of ribosome"/>
    <property type="evidence" value="ECO:0007669"/>
    <property type="project" value="InterPro"/>
</dbReference>
<dbReference type="SMART" id="SM00316">
    <property type="entry name" value="S1"/>
    <property type="match status" value="6"/>
</dbReference>
<comment type="similarity">
    <text evidence="1 6">Belongs to the bacterial ribosomal protein bS1 family.</text>
</comment>
<feature type="domain" description="S1 motif" evidence="8">
    <location>
        <begin position="209"/>
        <end position="277"/>
    </location>
</feature>
<accession>A0A6M1RM68</accession>
<dbReference type="GO" id="GO:0006412">
    <property type="term" value="P:translation"/>
    <property type="evidence" value="ECO:0007669"/>
    <property type="project" value="InterPro"/>
</dbReference>
<dbReference type="GO" id="GO:1990904">
    <property type="term" value="C:ribonucleoprotein complex"/>
    <property type="evidence" value="ECO:0007669"/>
    <property type="project" value="UniProtKB-KW"/>
</dbReference>
<dbReference type="AlphaFoldDB" id="A0A6M1RM68"/>